<keyword evidence="1" id="KW-0472">Membrane</keyword>
<proteinExistence type="predicted"/>
<dbReference type="EMBL" id="CP037867">
    <property type="protein sequence ID" value="QBM27437.1"/>
    <property type="molecule type" value="Genomic_DNA"/>
</dbReference>
<name>A0A4P6WVA2_HYDPS</name>
<keyword evidence="1" id="KW-0812">Transmembrane</keyword>
<accession>A0A4P6WVA2</accession>
<evidence type="ECO:0000313" key="2">
    <source>
        <dbReference type="EMBL" id="QBM27437.1"/>
    </source>
</evidence>
<keyword evidence="3" id="KW-1185">Reference proteome</keyword>
<protein>
    <submittedName>
        <fullName evidence="2">Uncharacterized protein</fullName>
    </submittedName>
</protein>
<evidence type="ECO:0000313" key="3">
    <source>
        <dbReference type="Proteomes" id="UP000293912"/>
    </source>
</evidence>
<gene>
    <name evidence="2" type="ORF">HPF_07065</name>
</gene>
<sequence>MNIQFLIVLLCVGGALVYLLRPWWRRVRSGSPLRNPAEAETPPPSACGACKGCSGRSGGCH</sequence>
<keyword evidence="1" id="KW-1133">Transmembrane helix</keyword>
<evidence type="ECO:0000256" key="1">
    <source>
        <dbReference type="SAM" id="Phobius"/>
    </source>
</evidence>
<feature type="transmembrane region" description="Helical" evidence="1">
    <location>
        <begin position="6"/>
        <end position="24"/>
    </location>
</feature>
<dbReference type="KEGG" id="hpse:HPF_07065"/>
<dbReference type="AlphaFoldDB" id="A0A4P6WVA2"/>
<organism evidence="2 3">
    <name type="scientific">Hydrogenophaga pseudoflava</name>
    <name type="common">Pseudomonas carboxydoflava</name>
    <dbReference type="NCBI Taxonomy" id="47421"/>
    <lineage>
        <taxon>Bacteria</taxon>
        <taxon>Pseudomonadati</taxon>
        <taxon>Pseudomonadota</taxon>
        <taxon>Betaproteobacteria</taxon>
        <taxon>Burkholderiales</taxon>
        <taxon>Comamonadaceae</taxon>
        <taxon>Hydrogenophaga</taxon>
    </lineage>
</organism>
<dbReference type="Proteomes" id="UP000293912">
    <property type="component" value="Chromosome"/>
</dbReference>
<dbReference type="RefSeq" id="WP_066149821.1">
    <property type="nucleotide sequence ID" value="NZ_CP037867.1"/>
</dbReference>
<reference evidence="2 3" key="1">
    <citation type="submission" date="2019-03" db="EMBL/GenBank/DDBJ databases">
        <authorList>
            <person name="Sebastian G."/>
            <person name="Baumann P."/>
            <person name="Ruckert C."/>
            <person name="Kalinowski J."/>
            <person name="Nebel B."/>
            <person name="Takors R."/>
            <person name="Blombach B."/>
        </authorList>
    </citation>
    <scope>NUCLEOTIDE SEQUENCE [LARGE SCALE GENOMIC DNA]</scope>
    <source>
        <strain evidence="2 3">DSM 1084</strain>
    </source>
</reference>